<keyword evidence="5" id="KW-1133">Transmembrane helix</keyword>
<dbReference type="FunCoup" id="A0A152A7X5">
    <property type="interactions" value="3"/>
</dbReference>
<dbReference type="OrthoDB" id="14563at2759"/>
<gene>
    <name evidence="8" type="ORF">DLAC_01170</name>
</gene>
<keyword evidence="2 6" id="KW-0732">Signal</keyword>
<feature type="signal peptide" evidence="6">
    <location>
        <begin position="1"/>
        <end position="21"/>
    </location>
</feature>
<dbReference type="PANTHER" id="PTHR31137">
    <property type="entry name" value="PROTEIN PSIB-RELATED-RELATED"/>
    <property type="match status" value="1"/>
</dbReference>
<dbReference type="InterPro" id="IPR011874">
    <property type="entry name" value="Fibro_Slime"/>
</dbReference>
<dbReference type="AlphaFoldDB" id="A0A152A7X5"/>
<comment type="caution">
    <text evidence="8">The sequence shown here is derived from an EMBL/GenBank/DDBJ whole genome shotgun (WGS) entry which is preliminary data.</text>
</comment>
<evidence type="ECO:0000256" key="1">
    <source>
        <dbReference type="ARBA" id="ARBA00008709"/>
    </source>
</evidence>
<dbReference type="InterPro" id="IPR011658">
    <property type="entry name" value="PA14_dom"/>
</dbReference>
<sequence length="726" mass="79356">MKLNLIIALIVTNVLLGLVSSQTYPPTTSISVVYYDLTPQTNPDFEIDNPNQVIKGLVQDQLGVDRKPQYCCGDSHAPLPTPGNSAFVIHSRSTFSSWFRPADGINVVIKMPLELHQKNASENPRLYTYSNDAFFPLDNKGFEDPKRKDYKDQVPYYDAQQNRHNFHFCMELHASFAYQGGEVFRFTGDDDVWVFIDNRLVVDLGAPHTKQSSDVNLDTLGLTKGKTYKFDFFYCERHSTDSHILIETTMILGCSYKDFCGVCEGDGSSCCQVSRDCDDYNPCTIDGCPPPRTQLNPGEDFTKYCKHDPVQCKSDVCNQYRCKMNSTTTYNCIVAEETNCLPPADCKQNECMVDKGGCVSLNVDCSNPLFPDNCFNNYCGNSTCQHEPIICNDFNKCTNDQCFNNSGCSYAKISCDDNDYCTTDSCDKDKGCQHLPIPNCLRCASGACITTDKCFPVECDPLTGKTCVNKTIDCDDGNPCTNDSCFDGKCTNEPIKCKATTPCTIDICNPKTGKCEVQFDKCDDFSECTLDSCVKNTTTSDYVCTHALNKCDDSNPCTDDLCVAGLGCTHNATKCPDTVCGIGSCDPKVGCTTIPRPCPVTAFCLEGVCDIIAGGCVYFDKKCIPDNPDCEVGICNNQTKECTTKPYDPLPFKCQSTAVKAGVAVGAAAIAGIVIGGAAALALAAFGGQKGYQAWKNMKQSKMAVSADNPLYSPNPNSSENPLYNG</sequence>
<dbReference type="Pfam" id="PF00526">
    <property type="entry name" value="Dicty_CTDC"/>
    <property type="match status" value="6"/>
</dbReference>
<dbReference type="EMBL" id="LODT01000004">
    <property type="protein sequence ID" value="KYR02339.1"/>
    <property type="molecule type" value="Genomic_DNA"/>
</dbReference>
<dbReference type="SMART" id="SM00758">
    <property type="entry name" value="PA14"/>
    <property type="match status" value="1"/>
</dbReference>
<dbReference type="InterPro" id="IPR037524">
    <property type="entry name" value="PA14/GLEYA"/>
</dbReference>
<keyword evidence="3" id="KW-0325">Glycoprotein</keyword>
<proteinExistence type="inferred from homology"/>
<evidence type="ECO:0000313" key="9">
    <source>
        <dbReference type="Proteomes" id="UP000076078"/>
    </source>
</evidence>
<feature type="domain" description="PA14" evidence="7">
    <location>
        <begin position="119"/>
        <end position="266"/>
    </location>
</feature>
<feature type="compositionally biased region" description="Polar residues" evidence="4">
    <location>
        <begin position="712"/>
        <end position="726"/>
    </location>
</feature>
<dbReference type="NCBIfam" id="TIGR02148">
    <property type="entry name" value="Fibro_Slime"/>
    <property type="match status" value="1"/>
</dbReference>
<feature type="chain" id="PRO_5007593739" evidence="6">
    <location>
        <begin position="22"/>
        <end position="726"/>
    </location>
</feature>
<protein>
    <submittedName>
        <fullName evidence="8">PA14 domain-containing protein</fullName>
    </submittedName>
</protein>
<name>A0A152A7X5_TIELA</name>
<evidence type="ECO:0000259" key="7">
    <source>
        <dbReference type="PROSITE" id="PS51820"/>
    </source>
</evidence>
<dbReference type="OMA" id="FCLELHA"/>
<evidence type="ECO:0000256" key="5">
    <source>
        <dbReference type="SAM" id="Phobius"/>
    </source>
</evidence>
<dbReference type="PROSITE" id="PS51820">
    <property type="entry name" value="PA14"/>
    <property type="match status" value="1"/>
</dbReference>
<evidence type="ECO:0000256" key="6">
    <source>
        <dbReference type="SAM" id="SignalP"/>
    </source>
</evidence>
<reference evidence="8 9" key="1">
    <citation type="submission" date="2015-12" db="EMBL/GenBank/DDBJ databases">
        <title>Dictyostelia acquired genes for synthesis and detection of signals that induce cell-type specialization by lateral gene transfer from prokaryotes.</title>
        <authorList>
            <person name="Gloeckner G."/>
            <person name="Schaap P."/>
        </authorList>
    </citation>
    <scope>NUCLEOTIDE SEQUENCE [LARGE SCALE GENOMIC DNA]</scope>
    <source>
        <strain evidence="8 9">TK</strain>
    </source>
</reference>
<dbReference type="Proteomes" id="UP000076078">
    <property type="component" value="Unassembled WGS sequence"/>
</dbReference>
<feature type="transmembrane region" description="Helical" evidence="5">
    <location>
        <begin position="661"/>
        <end position="686"/>
    </location>
</feature>
<accession>A0A152A7X5</accession>
<organism evidence="8 9">
    <name type="scientific">Tieghemostelium lacteum</name>
    <name type="common">Slime mold</name>
    <name type="synonym">Dictyostelium lacteum</name>
    <dbReference type="NCBI Taxonomy" id="361077"/>
    <lineage>
        <taxon>Eukaryota</taxon>
        <taxon>Amoebozoa</taxon>
        <taxon>Evosea</taxon>
        <taxon>Eumycetozoa</taxon>
        <taxon>Dictyostelia</taxon>
        <taxon>Dictyosteliales</taxon>
        <taxon>Raperosteliaceae</taxon>
        <taxon>Tieghemostelium</taxon>
    </lineage>
</organism>
<evidence type="ECO:0000256" key="4">
    <source>
        <dbReference type="SAM" id="MobiDB-lite"/>
    </source>
</evidence>
<dbReference type="InterPro" id="IPR051154">
    <property type="entry name" value="Prespore-cell_inducing_factor"/>
</dbReference>
<comment type="similarity">
    <text evidence="1">Belongs to the prespore-cell-inducing factor family.</text>
</comment>
<dbReference type="Pfam" id="PF07691">
    <property type="entry name" value="PA14"/>
    <property type="match status" value="1"/>
</dbReference>
<feature type="region of interest" description="Disordered" evidence="4">
    <location>
        <begin position="707"/>
        <end position="726"/>
    </location>
</feature>
<keyword evidence="5" id="KW-0812">Transmembrane</keyword>
<evidence type="ECO:0000313" key="8">
    <source>
        <dbReference type="EMBL" id="KYR02339.1"/>
    </source>
</evidence>
<dbReference type="InterPro" id="IPR001673">
    <property type="entry name" value="S_mold_repeat"/>
</dbReference>
<keyword evidence="9" id="KW-1185">Reference proteome</keyword>
<evidence type="ECO:0000256" key="3">
    <source>
        <dbReference type="ARBA" id="ARBA00023180"/>
    </source>
</evidence>
<dbReference type="PANTHER" id="PTHR31137:SF3">
    <property type="entry name" value="PROTEIN PSIN"/>
    <property type="match status" value="1"/>
</dbReference>
<dbReference type="InParanoid" id="A0A152A7X5"/>
<keyword evidence="5" id="KW-0472">Membrane</keyword>
<dbReference type="GO" id="GO:0005576">
    <property type="term" value="C:extracellular region"/>
    <property type="evidence" value="ECO:0007669"/>
    <property type="project" value="TreeGrafter"/>
</dbReference>
<evidence type="ECO:0000256" key="2">
    <source>
        <dbReference type="ARBA" id="ARBA00022729"/>
    </source>
</evidence>